<evidence type="ECO:0000259" key="7">
    <source>
        <dbReference type="PROSITE" id="PS50157"/>
    </source>
</evidence>
<comment type="caution">
    <text evidence="8">The sequence shown here is derived from an EMBL/GenBank/DDBJ whole genome shotgun (WGS) entry which is preliminary data.</text>
</comment>
<evidence type="ECO:0000256" key="6">
    <source>
        <dbReference type="SAM" id="MobiDB-lite"/>
    </source>
</evidence>
<feature type="domain" description="C2H2-type" evidence="7">
    <location>
        <begin position="201"/>
        <end position="225"/>
    </location>
</feature>
<feature type="domain" description="C2H2-type" evidence="7">
    <location>
        <begin position="103"/>
        <end position="125"/>
    </location>
</feature>
<dbReference type="EMBL" id="BTRK01000003">
    <property type="protein sequence ID" value="GMR41471.1"/>
    <property type="molecule type" value="Genomic_DNA"/>
</dbReference>
<keyword evidence="1" id="KW-0479">Metal-binding</keyword>
<dbReference type="Gene3D" id="3.30.160.60">
    <property type="entry name" value="Classic Zinc Finger"/>
    <property type="match status" value="2"/>
</dbReference>
<keyword evidence="4" id="KW-0862">Zinc</keyword>
<dbReference type="SMART" id="SM00355">
    <property type="entry name" value="ZnF_C2H2"/>
    <property type="match status" value="3"/>
</dbReference>
<gene>
    <name evidence="8" type="ORF">PMAYCL1PPCAC_11666</name>
</gene>
<dbReference type="PROSITE" id="PS00028">
    <property type="entry name" value="ZINC_FINGER_C2H2_1"/>
    <property type="match status" value="2"/>
</dbReference>
<dbReference type="PROSITE" id="PS50157">
    <property type="entry name" value="ZINC_FINGER_C2H2_2"/>
    <property type="match status" value="2"/>
</dbReference>
<feature type="compositionally biased region" description="Polar residues" evidence="6">
    <location>
        <begin position="680"/>
        <end position="703"/>
    </location>
</feature>
<feature type="region of interest" description="Disordered" evidence="6">
    <location>
        <begin position="502"/>
        <end position="524"/>
    </location>
</feature>
<dbReference type="Proteomes" id="UP001328107">
    <property type="component" value="Unassembled WGS sequence"/>
</dbReference>
<protein>
    <recommendedName>
        <fullName evidence="7">C2H2-type domain-containing protein</fullName>
    </recommendedName>
</protein>
<reference evidence="9" key="1">
    <citation type="submission" date="2022-10" db="EMBL/GenBank/DDBJ databases">
        <title>Genome assembly of Pristionchus species.</title>
        <authorList>
            <person name="Yoshida K."/>
            <person name="Sommer R.J."/>
        </authorList>
    </citation>
    <scope>NUCLEOTIDE SEQUENCE [LARGE SCALE GENOMIC DNA]</scope>
    <source>
        <strain evidence="9">RS5460</strain>
    </source>
</reference>
<dbReference type="PANTHER" id="PTHR24379:SF127">
    <property type="entry name" value="BLOODY FINGERS-RELATED"/>
    <property type="match status" value="1"/>
</dbReference>
<dbReference type="AlphaFoldDB" id="A0AAN4ZM11"/>
<organism evidence="8 9">
    <name type="scientific">Pristionchus mayeri</name>
    <dbReference type="NCBI Taxonomy" id="1317129"/>
    <lineage>
        <taxon>Eukaryota</taxon>
        <taxon>Metazoa</taxon>
        <taxon>Ecdysozoa</taxon>
        <taxon>Nematoda</taxon>
        <taxon>Chromadorea</taxon>
        <taxon>Rhabditida</taxon>
        <taxon>Rhabditina</taxon>
        <taxon>Diplogasteromorpha</taxon>
        <taxon>Diplogasteroidea</taxon>
        <taxon>Neodiplogasteridae</taxon>
        <taxon>Pristionchus</taxon>
    </lineage>
</organism>
<keyword evidence="3 5" id="KW-0863">Zinc-finger</keyword>
<evidence type="ECO:0000313" key="9">
    <source>
        <dbReference type="Proteomes" id="UP001328107"/>
    </source>
</evidence>
<dbReference type="GO" id="GO:0000981">
    <property type="term" value="F:DNA-binding transcription factor activity, RNA polymerase II-specific"/>
    <property type="evidence" value="ECO:0007669"/>
    <property type="project" value="TreeGrafter"/>
</dbReference>
<feature type="non-terminal residue" evidence="8">
    <location>
        <position position="1"/>
    </location>
</feature>
<name>A0AAN4ZM11_9BILA</name>
<evidence type="ECO:0000313" key="8">
    <source>
        <dbReference type="EMBL" id="GMR41471.1"/>
    </source>
</evidence>
<dbReference type="InterPro" id="IPR013087">
    <property type="entry name" value="Znf_C2H2_type"/>
</dbReference>
<keyword evidence="2" id="KW-0677">Repeat</keyword>
<accession>A0AAN4ZM11</accession>
<keyword evidence="9" id="KW-1185">Reference proteome</keyword>
<evidence type="ECO:0000256" key="3">
    <source>
        <dbReference type="ARBA" id="ARBA00022771"/>
    </source>
</evidence>
<evidence type="ECO:0000256" key="4">
    <source>
        <dbReference type="ARBA" id="ARBA00022833"/>
    </source>
</evidence>
<dbReference type="GO" id="GO:0005634">
    <property type="term" value="C:nucleus"/>
    <property type="evidence" value="ECO:0007669"/>
    <property type="project" value="TreeGrafter"/>
</dbReference>
<dbReference type="GO" id="GO:0000977">
    <property type="term" value="F:RNA polymerase II transcription regulatory region sequence-specific DNA binding"/>
    <property type="evidence" value="ECO:0007669"/>
    <property type="project" value="TreeGrafter"/>
</dbReference>
<evidence type="ECO:0000256" key="2">
    <source>
        <dbReference type="ARBA" id="ARBA00022737"/>
    </source>
</evidence>
<sequence length="703" mass="75450">GGVAKEGEKLDDESDDDLIVTKVVIQPKKSTATEVRQDSREQSVAEANDDVVEDLAEEEDGEQRAVVREFAPVHDEDLCVVAEVENTGYSIAPPTTQQREKKYACPKCSDKFITQARLTNHLDTHMFDAGQSTIMEELGIPLMSRLWICKNCCLAFSSPEARAEHNAQHGRKSFSCECCSGVAFTESVLKQHHEMIGNVSYICGECKLKFNSDVALHEHSRDTHSVALFSFCKGCDMGTTDVAAVYHHYLTGCARAAHRPQTMGHANDMMKWMGVIPAGLLHFQPTHLATVKMAMRENPSRFVRPSVCSHRSMIVSIGGQVSCNECKCLQHIQNYIAELHSKGLNWDSRARPAFHAPPFYSFKAAYDRKVAQTIKDQSVQQSSQQVATPMTGGQPNLPCPNVMMTPGADDGRPPPIAKAPAHCVASSSGIMAASRQVIHRMDEKMAATAEKRRQLQQMRQPATMRLPYVRPAARGAHGGMMRGGPARPACVRGGRAVLGLPGGSMRSVSEIGRGRETATRGRDSQLITPARANTVGGSGSYLIHRPIFSLPQPPTLNGFHAPPIVGSTMAPIVSGFLAPSGMGGSDLIHPPIVSLPQPPILNGFHAPLMMAGSHLPSPLTSQGGARPFVFWQPAAATCSSSGSGAGASDRIATTVAGGRENGGAADPMSSDLIHPPNISLPLSLQKSSTTAANPSMPSPSLNR</sequence>
<proteinExistence type="predicted"/>
<feature type="region of interest" description="Disordered" evidence="6">
    <location>
        <begin position="30"/>
        <end position="60"/>
    </location>
</feature>
<evidence type="ECO:0000256" key="5">
    <source>
        <dbReference type="PROSITE-ProRule" id="PRU00042"/>
    </source>
</evidence>
<feature type="compositionally biased region" description="Acidic residues" evidence="6">
    <location>
        <begin position="47"/>
        <end position="60"/>
    </location>
</feature>
<dbReference type="PANTHER" id="PTHR24379">
    <property type="entry name" value="KRAB AND ZINC FINGER DOMAIN-CONTAINING"/>
    <property type="match status" value="1"/>
</dbReference>
<feature type="compositionally biased region" description="Basic and acidic residues" evidence="6">
    <location>
        <begin position="512"/>
        <end position="523"/>
    </location>
</feature>
<evidence type="ECO:0000256" key="1">
    <source>
        <dbReference type="ARBA" id="ARBA00022723"/>
    </source>
</evidence>
<feature type="region of interest" description="Disordered" evidence="6">
    <location>
        <begin position="657"/>
        <end position="703"/>
    </location>
</feature>
<dbReference type="GO" id="GO:0008270">
    <property type="term" value="F:zinc ion binding"/>
    <property type="evidence" value="ECO:0007669"/>
    <property type="project" value="UniProtKB-KW"/>
</dbReference>